<comment type="caution">
    <text evidence="3">The sequence shown here is derived from an EMBL/GenBank/DDBJ whole genome shotgun (WGS) entry which is preliminary data.</text>
</comment>
<proteinExistence type="predicted"/>
<gene>
    <name evidence="3" type="ORF">DRJ26_04765</name>
</gene>
<dbReference type="GO" id="GO:0005886">
    <property type="term" value="C:plasma membrane"/>
    <property type="evidence" value="ECO:0007669"/>
    <property type="project" value="TreeGrafter"/>
</dbReference>
<dbReference type="Proteomes" id="UP000269499">
    <property type="component" value="Unassembled WGS sequence"/>
</dbReference>
<dbReference type="InterPro" id="IPR011642">
    <property type="entry name" value="Gate_dom"/>
</dbReference>
<sequence length="119" mass="12744">MLGSILSPLLNPIGLGDWRVVVALIAGILAKEAVPETLAIISGVEDPIEAFRCLGLTPLKAFSMLVVVLLYVPCLATIVAIYRETGSIKWTLITVMYLLLLAYCSALVVYNVGLVIGLK</sequence>
<keyword evidence="1" id="KW-0472">Membrane</keyword>
<protein>
    <recommendedName>
        <fullName evidence="2">Nucleoside transporter/FeoB GTPase Gate domain-containing protein</fullName>
    </recommendedName>
</protein>
<dbReference type="GO" id="GO:0015093">
    <property type="term" value="F:ferrous iron transmembrane transporter activity"/>
    <property type="evidence" value="ECO:0007669"/>
    <property type="project" value="TreeGrafter"/>
</dbReference>
<name>A0A497EZE3_9CREN</name>
<dbReference type="AlphaFoldDB" id="A0A497EZE3"/>
<feature type="domain" description="Nucleoside transporter/FeoB GTPase Gate" evidence="2">
    <location>
        <begin position="2"/>
        <end position="87"/>
    </location>
</feature>
<feature type="transmembrane region" description="Helical" evidence="1">
    <location>
        <begin position="94"/>
        <end position="118"/>
    </location>
</feature>
<keyword evidence="1" id="KW-1133">Transmembrane helix</keyword>
<feature type="transmembrane region" description="Helical" evidence="1">
    <location>
        <begin position="61"/>
        <end position="82"/>
    </location>
</feature>
<dbReference type="Pfam" id="PF07670">
    <property type="entry name" value="Gate"/>
    <property type="match status" value="1"/>
</dbReference>
<dbReference type="InterPro" id="IPR050860">
    <property type="entry name" value="FeoB_GTPase"/>
</dbReference>
<reference evidence="3 4" key="1">
    <citation type="submission" date="2018-06" db="EMBL/GenBank/DDBJ databases">
        <title>Extensive metabolic versatility and redundancy in microbially diverse, dynamic hydrothermal sediments.</title>
        <authorList>
            <person name="Dombrowski N."/>
            <person name="Teske A."/>
            <person name="Baker B.J."/>
        </authorList>
    </citation>
    <scope>NUCLEOTIDE SEQUENCE [LARGE SCALE GENOMIC DNA]</scope>
    <source>
        <strain evidence="3">B20_G2</strain>
    </source>
</reference>
<evidence type="ECO:0000313" key="4">
    <source>
        <dbReference type="Proteomes" id="UP000269499"/>
    </source>
</evidence>
<accession>A0A497EZE3</accession>
<organism evidence="3 4">
    <name type="scientific">Thermoproteota archaeon</name>
    <dbReference type="NCBI Taxonomy" id="2056631"/>
    <lineage>
        <taxon>Archaea</taxon>
        <taxon>Thermoproteota</taxon>
    </lineage>
</organism>
<dbReference type="EMBL" id="QMRA01000119">
    <property type="protein sequence ID" value="RLE52429.1"/>
    <property type="molecule type" value="Genomic_DNA"/>
</dbReference>
<keyword evidence="1" id="KW-0812">Transmembrane</keyword>
<dbReference type="PANTHER" id="PTHR43185">
    <property type="entry name" value="FERROUS IRON TRANSPORT PROTEIN B"/>
    <property type="match status" value="1"/>
</dbReference>
<evidence type="ECO:0000259" key="2">
    <source>
        <dbReference type="Pfam" id="PF07670"/>
    </source>
</evidence>
<evidence type="ECO:0000313" key="3">
    <source>
        <dbReference type="EMBL" id="RLE52429.1"/>
    </source>
</evidence>
<evidence type="ECO:0000256" key="1">
    <source>
        <dbReference type="SAM" id="Phobius"/>
    </source>
</evidence>
<dbReference type="PANTHER" id="PTHR43185:SF1">
    <property type="entry name" value="FE(2+) TRANSPORTER FEOB"/>
    <property type="match status" value="1"/>
</dbReference>